<protein>
    <recommendedName>
        <fullName evidence="5">DUF5596 domain-containing protein</fullName>
    </recommendedName>
</protein>
<dbReference type="Proteomes" id="UP000321617">
    <property type="component" value="Unassembled WGS sequence"/>
</dbReference>
<dbReference type="Pfam" id="PF18164">
    <property type="entry name" value="GNAT_C"/>
    <property type="match status" value="1"/>
</dbReference>
<comment type="caution">
    <text evidence="3">The sequence shown here is derived from an EMBL/GenBank/DDBJ whole genome shotgun (WGS) entry which is preliminary data.</text>
</comment>
<evidence type="ECO:0000259" key="2">
    <source>
        <dbReference type="Pfam" id="PF18164"/>
    </source>
</evidence>
<evidence type="ECO:0000313" key="4">
    <source>
        <dbReference type="Proteomes" id="UP000321617"/>
    </source>
</evidence>
<feature type="domain" description="N-acyltransferase N-terminal" evidence="1">
    <location>
        <begin position="69"/>
        <end position="194"/>
    </location>
</feature>
<evidence type="ECO:0000313" key="3">
    <source>
        <dbReference type="EMBL" id="TWJ15260.1"/>
    </source>
</evidence>
<dbReference type="EMBL" id="VLLL01000005">
    <property type="protein sequence ID" value="TWJ15260.1"/>
    <property type="molecule type" value="Genomic_DNA"/>
</dbReference>
<name>A0A562VBM3_9ACTN</name>
<keyword evidence="4" id="KW-1185">Reference proteome</keyword>
<organism evidence="3 4">
    <name type="scientific">Stackebrandtia albiflava</name>
    <dbReference type="NCBI Taxonomy" id="406432"/>
    <lineage>
        <taxon>Bacteria</taxon>
        <taxon>Bacillati</taxon>
        <taxon>Actinomycetota</taxon>
        <taxon>Actinomycetes</taxon>
        <taxon>Glycomycetales</taxon>
        <taxon>Glycomycetaceae</taxon>
        <taxon>Stackebrandtia</taxon>
    </lineage>
</organism>
<accession>A0A562VBM3</accession>
<gene>
    <name evidence="3" type="ORF">LX16_0960</name>
</gene>
<sequence>MVWIVFRPPVARAGTMSEPSRLPAMNPTRLEDRLGLAEADKHWYQTWEDIGAPDGGVALPSAADTERLLVDHLTADPEDAAAVAQARPDPERDPELWWVLERCHRQLRADMGGTGMLMWPKLSRELGAPGRFVYLWALLSVMRHTLEYHQARGVPPQVSWATFGNIGEKLRLNRARYGEPGLEVAFWFTLHFRGAIYRLGRLEFCLEPLGPGHPFNGHDEGEMTLGIHIPGEGGPFSPQACRLAVDTAEEFFPVMFGDRFTGRPVYTCTSWLLDPRLGKRLAPGSNITVFQNRFELMPPGPKATENGEKDVLLFAFNHVGPYDPARLPRSSTLLRVLADGFQDGTGWQVRSGIWRR</sequence>
<dbReference type="Gene3D" id="3.40.630.120">
    <property type="match status" value="1"/>
</dbReference>
<dbReference type="InterPro" id="IPR041644">
    <property type="entry name" value="GNAT_C"/>
</dbReference>
<feature type="domain" description="GNAT-like C-terminal" evidence="2">
    <location>
        <begin position="196"/>
        <end position="353"/>
    </location>
</feature>
<reference evidence="3 4" key="1">
    <citation type="journal article" date="2013" name="Stand. Genomic Sci.">
        <title>Genomic Encyclopedia of Type Strains, Phase I: The one thousand microbial genomes (KMG-I) project.</title>
        <authorList>
            <person name="Kyrpides N.C."/>
            <person name="Woyke T."/>
            <person name="Eisen J.A."/>
            <person name="Garrity G."/>
            <person name="Lilburn T.G."/>
            <person name="Beck B.J."/>
            <person name="Whitman W.B."/>
            <person name="Hugenholtz P."/>
            <person name="Klenk H.P."/>
        </authorList>
    </citation>
    <scope>NUCLEOTIDE SEQUENCE [LARGE SCALE GENOMIC DNA]</scope>
    <source>
        <strain evidence="3 4">DSM 45044</strain>
    </source>
</reference>
<evidence type="ECO:0000259" key="1">
    <source>
        <dbReference type="Pfam" id="PF18082"/>
    </source>
</evidence>
<dbReference type="InterPro" id="IPR041273">
    <property type="entry name" value="NAT_N"/>
</dbReference>
<dbReference type="Pfam" id="PF18082">
    <property type="entry name" value="NAT_N"/>
    <property type="match status" value="1"/>
</dbReference>
<proteinExistence type="predicted"/>
<dbReference type="AlphaFoldDB" id="A0A562VBM3"/>
<evidence type="ECO:0008006" key="5">
    <source>
        <dbReference type="Google" id="ProtNLM"/>
    </source>
</evidence>